<keyword evidence="3" id="KW-0732">Signal</keyword>
<sequence>MPIRPIEGNVVPPRHDPARRARVARRVATPAARAVTVLAALLGLSAPAAAQAPAAPTPAAPTPAAPAPASPAPAAPAPAAPTPDITAAPTAPIAPPGGAVMPIPQGYYRPPPSLPPWANPWRIAYEPGDPIPRGYALETRADRSLVGAGIATFSVPYAISFTIAGVATLVDDGDDGEEFAPLFIPFVGPMIALSTLEAEDSGVFWLTVNAVAQMGGLLLFAAGLANEDVYLERQVQAGHAPYAPPVLLGLPRTLPYKDGAPAPHGYRLETQMNRKLARAGAIVLGSSWALAALTAGTVLSEGSSESESYAPLLVPVAGPFITLGTGEDIDFSDGDGRLSGALVLVDGLAQATGLALLVAGLVANQKIWVRDDIPREASLPAPEILVGPTGGTLRFRF</sequence>
<protein>
    <recommendedName>
        <fullName evidence="6">Secreted protein</fullName>
    </recommendedName>
</protein>
<feature type="transmembrane region" description="Helical" evidence="2">
    <location>
        <begin position="341"/>
        <end position="363"/>
    </location>
</feature>
<proteinExistence type="predicted"/>
<feature type="compositionally biased region" description="Pro residues" evidence="1">
    <location>
        <begin position="55"/>
        <end position="81"/>
    </location>
</feature>
<dbReference type="RefSeq" id="WP_207213652.1">
    <property type="nucleotide sequence ID" value="NZ_CP012670.1"/>
</dbReference>
<name>A0A4P2Q6G2_SORCE</name>
<evidence type="ECO:0008006" key="6">
    <source>
        <dbReference type="Google" id="ProtNLM"/>
    </source>
</evidence>
<keyword evidence="2" id="KW-0472">Membrane</keyword>
<evidence type="ECO:0000256" key="3">
    <source>
        <dbReference type="SAM" id="SignalP"/>
    </source>
</evidence>
<accession>A0A4P2Q6G2</accession>
<feature type="signal peptide" evidence="3">
    <location>
        <begin position="1"/>
        <end position="50"/>
    </location>
</feature>
<evidence type="ECO:0000256" key="2">
    <source>
        <dbReference type="SAM" id="Phobius"/>
    </source>
</evidence>
<feature type="transmembrane region" description="Helical" evidence="2">
    <location>
        <begin position="276"/>
        <end position="299"/>
    </location>
</feature>
<feature type="region of interest" description="Disordered" evidence="1">
    <location>
        <begin position="53"/>
        <end position="93"/>
    </location>
</feature>
<feature type="transmembrane region" description="Helical" evidence="2">
    <location>
        <begin position="202"/>
        <end position="225"/>
    </location>
</feature>
<feature type="chain" id="PRO_5020811824" description="Secreted protein" evidence="3">
    <location>
        <begin position="51"/>
        <end position="397"/>
    </location>
</feature>
<evidence type="ECO:0000313" key="5">
    <source>
        <dbReference type="Proteomes" id="UP000295781"/>
    </source>
</evidence>
<evidence type="ECO:0000256" key="1">
    <source>
        <dbReference type="SAM" id="MobiDB-lite"/>
    </source>
</evidence>
<keyword evidence="2" id="KW-0812">Transmembrane</keyword>
<organism evidence="4 5">
    <name type="scientific">Sorangium cellulosum</name>
    <name type="common">Polyangium cellulosum</name>
    <dbReference type="NCBI Taxonomy" id="56"/>
    <lineage>
        <taxon>Bacteria</taxon>
        <taxon>Pseudomonadati</taxon>
        <taxon>Myxococcota</taxon>
        <taxon>Polyangia</taxon>
        <taxon>Polyangiales</taxon>
        <taxon>Polyangiaceae</taxon>
        <taxon>Sorangium</taxon>
    </lineage>
</organism>
<evidence type="ECO:0000313" key="4">
    <source>
        <dbReference type="EMBL" id="AUX24603.1"/>
    </source>
</evidence>
<dbReference type="EMBL" id="CP012670">
    <property type="protein sequence ID" value="AUX24603.1"/>
    <property type="molecule type" value="Genomic_DNA"/>
</dbReference>
<keyword evidence="2" id="KW-1133">Transmembrane helix</keyword>
<reference evidence="4 5" key="1">
    <citation type="submission" date="2015-09" db="EMBL/GenBank/DDBJ databases">
        <title>Sorangium comparison.</title>
        <authorList>
            <person name="Zaburannyi N."/>
            <person name="Bunk B."/>
            <person name="Overmann J."/>
            <person name="Mueller R."/>
        </authorList>
    </citation>
    <scope>NUCLEOTIDE SEQUENCE [LARGE SCALE GENOMIC DNA]</scope>
    <source>
        <strain evidence="4 5">So ceGT47</strain>
    </source>
</reference>
<dbReference type="AlphaFoldDB" id="A0A4P2Q6G2"/>
<feature type="transmembrane region" description="Helical" evidence="2">
    <location>
        <begin position="145"/>
        <end position="167"/>
    </location>
</feature>
<dbReference type="Proteomes" id="UP000295781">
    <property type="component" value="Chromosome"/>
</dbReference>
<feature type="compositionally biased region" description="Low complexity" evidence="1">
    <location>
        <begin position="82"/>
        <end position="91"/>
    </location>
</feature>
<feature type="region of interest" description="Disordered" evidence="1">
    <location>
        <begin position="1"/>
        <end position="24"/>
    </location>
</feature>
<gene>
    <name evidence="4" type="ORF">SOCEGT47_051420</name>
</gene>